<dbReference type="Proteomes" id="UP000091857">
    <property type="component" value="Chromosome 3"/>
</dbReference>
<comment type="caution">
    <text evidence="1">The sequence shown here is derived from an EMBL/GenBank/DDBJ whole genome shotgun (WGS) entry which is preliminary data.</text>
</comment>
<evidence type="ECO:0000313" key="2">
    <source>
        <dbReference type="Proteomes" id="UP000091857"/>
    </source>
</evidence>
<reference evidence="2" key="1">
    <citation type="journal article" date="2016" name="Nat. Biotechnol.">
        <title>Sequencing wild and cultivated cassava and related species reveals extensive interspecific hybridization and genetic diversity.</title>
        <authorList>
            <person name="Bredeson J.V."/>
            <person name="Lyons J.B."/>
            <person name="Prochnik S.E."/>
            <person name="Wu G.A."/>
            <person name="Ha C.M."/>
            <person name="Edsinger-Gonzales E."/>
            <person name="Grimwood J."/>
            <person name="Schmutz J."/>
            <person name="Rabbi I.Y."/>
            <person name="Egesi C."/>
            <person name="Nauluvula P."/>
            <person name="Lebot V."/>
            <person name="Ndunguru J."/>
            <person name="Mkamilo G."/>
            <person name="Bart R.S."/>
            <person name="Setter T.L."/>
            <person name="Gleadow R.M."/>
            <person name="Kulakow P."/>
            <person name="Ferguson M.E."/>
            <person name="Rounsley S."/>
            <person name="Rokhsar D.S."/>
        </authorList>
    </citation>
    <scope>NUCLEOTIDE SEQUENCE [LARGE SCALE GENOMIC DNA]</scope>
    <source>
        <strain evidence="2">cv. AM560-2</strain>
    </source>
</reference>
<organism evidence="1 2">
    <name type="scientific">Manihot esculenta</name>
    <name type="common">Cassava</name>
    <name type="synonym">Jatropha manihot</name>
    <dbReference type="NCBI Taxonomy" id="3983"/>
    <lineage>
        <taxon>Eukaryota</taxon>
        <taxon>Viridiplantae</taxon>
        <taxon>Streptophyta</taxon>
        <taxon>Embryophyta</taxon>
        <taxon>Tracheophyta</taxon>
        <taxon>Spermatophyta</taxon>
        <taxon>Magnoliopsida</taxon>
        <taxon>eudicotyledons</taxon>
        <taxon>Gunneridae</taxon>
        <taxon>Pentapetalae</taxon>
        <taxon>rosids</taxon>
        <taxon>fabids</taxon>
        <taxon>Malpighiales</taxon>
        <taxon>Euphorbiaceae</taxon>
        <taxon>Crotonoideae</taxon>
        <taxon>Manihoteae</taxon>
        <taxon>Manihot</taxon>
    </lineage>
</organism>
<protein>
    <submittedName>
        <fullName evidence="1">Uncharacterized protein</fullName>
    </submittedName>
</protein>
<accession>A0ACB7HZ82</accession>
<proteinExistence type="predicted"/>
<keyword evidence="2" id="KW-1185">Reference proteome</keyword>
<dbReference type="EMBL" id="CM004389">
    <property type="protein sequence ID" value="KAG8657098.1"/>
    <property type="molecule type" value="Genomic_DNA"/>
</dbReference>
<evidence type="ECO:0000313" key="1">
    <source>
        <dbReference type="EMBL" id="KAG8657098.1"/>
    </source>
</evidence>
<name>A0ACB7HZ82_MANES</name>
<gene>
    <name evidence="1" type="ORF">MANES_03G038300v8</name>
</gene>
<sequence>MAERADDFSIQISDATQDAVILLSSQMGSSLPQSRETENLGDRDPLFSTSSKSPTSSLIQRKSATSSPHSKPLRATPPADDSESTDQKKKLPVSPLPNKEEETQKKGMKSWEKIVISVETTAFLCVMGLLIASLTADRFQNSMIWGFKIWKWCLLLLAIVCGRLAGFLITNFLMSLIWKFWLDEKVIYFAHGVKKSALFFIWLGLVTLAWGLLFNHGDKREVTRGLAGCLIGSTLWLLKTLLIKLIGSVHATKLFSKIKEAIRNRKVLRALSEMKIENTNSGIQKKDKVSVVKNTNSGIQKEDKVSVVKNTNSGIQKEDKVSVVKNTNSGIQKEDKVSVETMREIMDAIRGKMLVPLFYVHSDVDEVKKITDEAGARIASDEIFTRLAGSNNKDGFMDFKTLVTSVDDEKVIQHFEGVAEDKQHIPGAEQNNTEQDKRIKKSVFRNWVVEIYKDHDSLNSTLQHSKTAIDELNVIVSVIILFIIAVVWLLFMEVLSTKLLVFMSSQLLLVVFMFGNTAKNVFEAVIFVFVVHAFDVGDRCVIDGVQMVVDEMNILTTTFLKNDGEKVYYPNSVLALKPISNLYRSPPMTDSLEFAISLRTPMQIINDLQDKITKYLEINPRKWRADHSVQFKEIEDVNKMKVALYVNHTVNFHYLAKRTKRRSELVLEMKKIFEELKIEYNLLPQQVNLSYAGSAAPALPLAFPVKGS</sequence>